<organism evidence="1 2">
    <name type="scientific">Lingula anatina</name>
    <name type="common">Brachiopod</name>
    <name type="synonym">Lingula unguis</name>
    <dbReference type="NCBI Taxonomy" id="7574"/>
    <lineage>
        <taxon>Eukaryota</taxon>
        <taxon>Metazoa</taxon>
        <taxon>Spiralia</taxon>
        <taxon>Lophotrochozoa</taxon>
        <taxon>Brachiopoda</taxon>
        <taxon>Linguliformea</taxon>
        <taxon>Lingulata</taxon>
        <taxon>Lingulida</taxon>
        <taxon>Linguloidea</taxon>
        <taxon>Lingulidae</taxon>
        <taxon>Lingula</taxon>
    </lineage>
</organism>
<evidence type="ECO:0000313" key="2">
    <source>
        <dbReference type="RefSeq" id="XP_013404539.1"/>
    </source>
</evidence>
<proteinExistence type="predicted"/>
<reference evidence="2" key="1">
    <citation type="submission" date="2025-08" db="UniProtKB">
        <authorList>
            <consortium name="RefSeq"/>
        </authorList>
    </citation>
    <scope>IDENTIFICATION</scope>
    <source>
        <tissue evidence="2">Gonads</tissue>
    </source>
</reference>
<dbReference type="RefSeq" id="XP_013404539.1">
    <property type="nucleotide sequence ID" value="XM_013549085.1"/>
</dbReference>
<name>A0A1S3J3U5_LINAN</name>
<dbReference type="KEGG" id="lak:106169590"/>
<dbReference type="Proteomes" id="UP000085678">
    <property type="component" value="Unplaced"/>
</dbReference>
<dbReference type="AlphaFoldDB" id="A0A1S3J3U5"/>
<evidence type="ECO:0000313" key="1">
    <source>
        <dbReference type="Proteomes" id="UP000085678"/>
    </source>
</evidence>
<dbReference type="InParanoid" id="A0A1S3J3U5"/>
<sequence>MDCRDHSGRTVCWSKMCYKNIPCNKDNDCYFYAAADVAEGHPHPLCFDDTDSVRKLPSGYGTCMMAEIVGNKYELLKGARPNAALSKQHKPDVGPLAFQGE</sequence>
<keyword evidence="1" id="KW-1185">Reference proteome</keyword>
<accession>A0A1S3J3U5</accession>
<dbReference type="GeneID" id="106169590"/>
<gene>
    <name evidence="2" type="primary">LOC106169590</name>
</gene>
<protein>
    <submittedName>
        <fullName evidence="2">Uncharacterized protein LOC106169590</fullName>
    </submittedName>
</protein>
<dbReference type="OrthoDB" id="6155156at2759"/>